<dbReference type="EnsemblProtists" id="EOD11850">
    <property type="protein sequence ID" value="EOD11850"/>
    <property type="gene ID" value="EMIHUDRAFT_437497"/>
</dbReference>
<dbReference type="AlphaFoldDB" id="A0A0D3IKR5"/>
<sequence length="369" mass="41564">MHAQFSNSLDVLLEVRAEQLSIHELAALRAVCAQLKQQVCEAVRSLHAAELAKILQCTTTFPAVEEVRLVEIDFTEWAAHCAERLAHRVATHILWLRNEPNHRFVDRANALTCWQTLLVSRLLGVQPLELGLSDVATVEAMDRNQLILRLEDMFHSGQDMVSDSRLQPESWRRSPAGMLQWDSVDAILPDGRRGIFHASLDSVVGWRASQGRTIDRGAAFLYLRWFTRTFGIGTHPKACVHHALRAHAEIRALRGLLRDATRTESADGLLRLLRQQFGAERTASMQISLRNVISGARSPGDDFPLPGVVPALATSFEEMMREVATHDLEHDKRGILRRKWRAVLSGLHAFRHGFSRVQQLVDELTADQP</sequence>
<dbReference type="RefSeq" id="XP_005764279.1">
    <property type="nucleotide sequence ID" value="XM_005764222.1"/>
</dbReference>
<evidence type="ECO:0000313" key="1">
    <source>
        <dbReference type="EnsemblProtists" id="EOD11850"/>
    </source>
</evidence>
<reference evidence="2" key="1">
    <citation type="journal article" date="2013" name="Nature">
        <title>Pan genome of the phytoplankton Emiliania underpins its global distribution.</title>
        <authorList>
            <person name="Read B.A."/>
            <person name="Kegel J."/>
            <person name="Klute M.J."/>
            <person name="Kuo A."/>
            <person name="Lefebvre S.C."/>
            <person name="Maumus F."/>
            <person name="Mayer C."/>
            <person name="Miller J."/>
            <person name="Monier A."/>
            <person name="Salamov A."/>
            <person name="Young J."/>
            <person name="Aguilar M."/>
            <person name="Claverie J.M."/>
            <person name="Frickenhaus S."/>
            <person name="Gonzalez K."/>
            <person name="Herman E.K."/>
            <person name="Lin Y.C."/>
            <person name="Napier J."/>
            <person name="Ogata H."/>
            <person name="Sarno A.F."/>
            <person name="Shmutz J."/>
            <person name="Schroeder D."/>
            <person name="de Vargas C."/>
            <person name="Verret F."/>
            <person name="von Dassow P."/>
            <person name="Valentin K."/>
            <person name="Van de Peer Y."/>
            <person name="Wheeler G."/>
            <person name="Dacks J.B."/>
            <person name="Delwiche C.F."/>
            <person name="Dyhrman S.T."/>
            <person name="Glockner G."/>
            <person name="John U."/>
            <person name="Richards T."/>
            <person name="Worden A.Z."/>
            <person name="Zhang X."/>
            <person name="Grigoriev I.V."/>
            <person name="Allen A.E."/>
            <person name="Bidle K."/>
            <person name="Borodovsky M."/>
            <person name="Bowler C."/>
            <person name="Brownlee C."/>
            <person name="Cock J.M."/>
            <person name="Elias M."/>
            <person name="Gladyshev V.N."/>
            <person name="Groth M."/>
            <person name="Guda C."/>
            <person name="Hadaegh A."/>
            <person name="Iglesias-Rodriguez M.D."/>
            <person name="Jenkins J."/>
            <person name="Jones B.M."/>
            <person name="Lawson T."/>
            <person name="Leese F."/>
            <person name="Lindquist E."/>
            <person name="Lobanov A."/>
            <person name="Lomsadze A."/>
            <person name="Malik S.B."/>
            <person name="Marsh M.E."/>
            <person name="Mackinder L."/>
            <person name="Mock T."/>
            <person name="Mueller-Roeber B."/>
            <person name="Pagarete A."/>
            <person name="Parker M."/>
            <person name="Probert I."/>
            <person name="Quesneville H."/>
            <person name="Raines C."/>
            <person name="Rensing S.A."/>
            <person name="Riano-Pachon D.M."/>
            <person name="Richier S."/>
            <person name="Rokitta S."/>
            <person name="Shiraiwa Y."/>
            <person name="Soanes D.M."/>
            <person name="van der Giezen M."/>
            <person name="Wahlund T.M."/>
            <person name="Williams B."/>
            <person name="Wilson W."/>
            <person name="Wolfe G."/>
            <person name="Wurch L.L."/>
        </authorList>
    </citation>
    <scope>NUCLEOTIDE SEQUENCE</scope>
</reference>
<dbReference type="KEGG" id="ehx:EMIHUDRAFT_437497"/>
<accession>A0A0D3IKR5</accession>
<protein>
    <submittedName>
        <fullName evidence="1">Uncharacterized protein</fullName>
    </submittedName>
</protein>
<proteinExistence type="predicted"/>
<keyword evidence="2" id="KW-1185">Reference proteome</keyword>
<reference evidence="1" key="2">
    <citation type="submission" date="2024-10" db="UniProtKB">
        <authorList>
            <consortium name="EnsemblProtists"/>
        </authorList>
    </citation>
    <scope>IDENTIFICATION</scope>
</reference>
<dbReference type="PaxDb" id="2903-EOD11850"/>
<dbReference type="HOGENOM" id="CLU_751071_0_0_1"/>
<dbReference type="GeneID" id="17257953"/>
<organism evidence="1 2">
    <name type="scientific">Emiliania huxleyi (strain CCMP1516)</name>
    <dbReference type="NCBI Taxonomy" id="280463"/>
    <lineage>
        <taxon>Eukaryota</taxon>
        <taxon>Haptista</taxon>
        <taxon>Haptophyta</taxon>
        <taxon>Prymnesiophyceae</taxon>
        <taxon>Isochrysidales</taxon>
        <taxon>Noelaerhabdaceae</taxon>
        <taxon>Emiliania</taxon>
    </lineage>
</organism>
<name>A0A0D3IKR5_EMIH1</name>
<evidence type="ECO:0000313" key="2">
    <source>
        <dbReference type="Proteomes" id="UP000013827"/>
    </source>
</evidence>
<dbReference type="Proteomes" id="UP000013827">
    <property type="component" value="Unassembled WGS sequence"/>
</dbReference>